<comment type="caution">
    <text evidence="1">The sequence shown here is derived from an EMBL/GenBank/DDBJ whole genome shotgun (WGS) entry which is preliminary data.</text>
</comment>
<sequence>MDIKPNLMDVAKSPYFDGLADDQKVKFQEFFDHAMTTSAAWEVYDDDNKKYYSVQGQAVQELLFNYDLDVSLVLYYTYKRILAARKKPRKYIKFCITPPWAS</sequence>
<proteinExistence type="predicted"/>
<dbReference type="AlphaFoldDB" id="A0AA41VK99"/>
<dbReference type="Proteomes" id="UP001177140">
    <property type="component" value="Unassembled WGS sequence"/>
</dbReference>
<organism evidence="1 2">
    <name type="scientific">Papaver nudicaule</name>
    <name type="common">Iceland poppy</name>
    <dbReference type="NCBI Taxonomy" id="74823"/>
    <lineage>
        <taxon>Eukaryota</taxon>
        <taxon>Viridiplantae</taxon>
        <taxon>Streptophyta</taxon>
        <taxon>Embryophyta</taxon>
        <taxon>Tracheophyta</taxon>
        <taxon>Spermatophyta</taxon>
        <taxon>Magnoliopsida</taxon>
        <taxon>Ranunculales</taxon>
        <taxon>Papaveraceae</taxon>
        <taxon>Papaveroideae</taxon>
        <taxon>Papaver</taxon>
    </lineage>
</organism>
<reference evidence="1" key="1">
    <citation type="submission" date="2022-03" db="EMBL/GenBank/DDBJ databases">
        <title>A functionally conserved STORR gene fusion in Papaver species that diverged 16.8 million years ago.</title>
        <authorList>
            <person name="Catania T."/>
        </authorList>
    </citation>
    <scope>NUCLEOTIDE SEQUENCE</scope>
    <source>
        <strain evidence="1">S-191538</strain>
    </source>
</reference>
<evidence type="ECO:0000313" key="1">
    <source>
        <dbReference type="EMBL" id="MCL7042668.1"/>
    </source>
</evidence>
<evidence type="ECO:0000313" key="2">
    <source>
        <dbReference type="Proteomes" id="UP001177140"/>
    </source>
</evidence>
<protein>
    <submittedName>
        <fullName evidence="1">Uncharacterized protein</fullName>
    </submittedName>
</protein>
<feature type="non-terminal residue" evidence="1">
    <location>
        <position position="1"/>
    </location>
</feature>
<gene>
    <name evidence="1" type="ORF">MKW94_030198</name>
</gene>
<name>A0AA41VK99_PAPNU</name>
<dbReference type="EMBL" id="JAJJMA010237901">
    <property type="protein sequence ID" value="MCL7042668.1"/>
    <property type="molecule type" value="Genomic_DNA"/>
</dbReference>
<accession>A0AA41VK99</accession>
<keyword evidence="2" id="KW-1185">Reference proteome</keyword>